<gene>
    <name evidence="4" type="ORF">EAH81_13510</name>
</gene>
<dbReference type="GO" id="GO:0008972">
    <property type="term" value="F:phosphomethylpyrimidine kinase activity"/>
    <property type="evidence" value="ECO:0007669"/>
    <property type="project" value="InterPro"/>
</dbReference>
<dbReference type="GO" id="GO:0008902">
    <property type="term" value="F:hydroxymethylpyrimidine kinase activity"/>
    <property type="evidence" value="ECO:0007669"/>
    <property type="project" value="UniProtKB-EC"/>
</dbReference>
<dbReference type="GO" id="GO:0009228">
    <property type="term" value="P:thiamine biosynthetic process"/>
    <property type="evidence" value="ECO:0007669"/>
    <property type="project" value="InterPro"/>
</dbReference>
<keyword evidence="4" id="KW-0808">Transferase</keyword>
<organism evidence="4 5">
    <name type="scientific">Flavobacterium pectinovorum</name>
    <dbReference type="NCBI Taxonomy" id="29533"/>
    <lineage>
        <taxon>Bacteria</taxon>
        <taxon>Pseudomonadati</taxon>
        <taxon>Bacteroidota</taxon>
        <taxon>Flavobacteriia</taxon>
        <taxon>Flavobacteriales</taxon>
        <taxon>Flavobacteriaceae</taxon>
        <taxon>Flavobacterium</taxon>
    </lineage>
</organism>
<comment type="caution">
    <text evidence="4">The sequence shown here is derived from an EMBL/GenBank/DDBJ whole genome shotgun (WGS) entry which is preliminary data.</text>
</comment>
<evidence type="ECO:0000313" key="5">
    <source>
        <dbReference type="Proteomes" id="UP000319700"/>
    </source>
</evidence>
<evidence type="ECO:0000256" key="2">
    <source>
        <dbReference type="ARBA" id="ARBA00012135"/>
    </source>
</evidence>
<dbReference type="Proteomes" id="UP000319700">
    <property type="component" value="Unassembled WGS sequence"/>
</dbReference>
<feature type="domain" description="Pyridoxamine kinase/Phosphomethylpyrimidine kinase" evidence="3">
    <location>
        <begin position="15"/>
        <end position="242"/>
    </location>
</feature>
<keyword evidence="5" id="KW-1185">Reference proteome</keyword>
<dbReference type="Gene3D" id="3.40.1190.20">
    <property type="match status" value="1"/>
</dbReference>
<keyword evidence="4" id="KW-0418">Kinase</keyword>
<comment type="pathway">
    <text evidence="1">Cofactor biosynthesis; thiamine diphosphate biosynthesis.</text>
</comment>
<dbReference type="PANTHER" id="PTHR20858:SF17">
    <property type="entry name" value="HYDROXYMETHYLPYRIMIDINE_PHOSPHOMETHYLPYRIMIDINE KINASE THI20-RELATED"/>
    <property type="match status" value="1"/>
</dbReference>
<dbReference type="RefSeq" id="WP_140507808.1">
    <property type="nucleotide sequence ID" value="NZ_RCZH01000008.1"/>
</dbReference>
<dbReference type="CDD" id="cd01169">
    <property type="entry name" value="HMPP_kinase"/>
    <property type="match status" value="1"/>
</dbReference>
<evidence type="ECO:0000256" key="1">
    <source>
        <dbReference type="ARBA" id="ARBA00004948"/>
    </source>
</evidence>
<dbReference type="PANTHER" id="PTHR20858">
    <property type="entry name" value="PHOSPHOMETHYLPYRIMIDINE KINASE"/>
    <property type="match status" value="1"/>
</dbReference>
<dbReference type="InterPro" id="IPR013749">
    <property type="entry name" value="PM/HMP-P_kinase-1"/>
</dbReference>
<dbReference type="EC" id="2.7.1.49" evidence="2"/>
<reference evidence="4 5" key="1">
    <citation type="journal article" date="2019" name="Environ. Microbiol.">
        <title>Species interactions and distinct microbial communities in high Arctic permafrost affected cryosols are associated with the CH4 and CO2 gas fluxes.</title>
        <authorList>
            <person name="Altshuler I."/>
            <person name="Hamel J."/>
            <person name="Turney S."/>
            <person name="Magnuson E."/>
            <person name="Levesque R."/>
            <person name="Greer C."/>
            <person name="Whyte L.G."/>
        </authorList>
    </citation>
    <scope>NUCLEOTIDE SEQUENCE [LARGE SCALE GENOMIC DNA]</scope>
    <source>
        <strain evidence="4 5">42</strain>
    </source>
</reference>
<dbReference type="EMBL" id="RCZH01000008">
    <property type="protein sequence ID" value="TPG39259.1"/>
    <property type="molecule type" value="Genomic_DNA"/>
</dbReference>
<dbReference type="InterPro" id="IPR029056">
    <property type="entry name" value="Ribokinase-like"/>
</dbReference>
<dbReference type="InterPro" id="IPR004399">
    <property type="entry name" value="HMP/HMP-P_kinase_dom"/>
</dbReference>
<evidence type="ECO:0000313" key="4">
    <source>
        <dbReference type="EMBL" id="TPG39259.1"/>
    </source>
</evidence>
<sequence length="251" mass="28177">MSENRPIALSIAGFDPTGGAGVLADIKTFEQHQVTGFAITTANTIQTENEFFDIEWTNLSFVIRSIETLFQNYKIRTVKIGIVPSLHYLNRILSTIKLLSPTTQIVWDPVLKSTTKFEFMTIEDQLDLNKILSKIDLITPNYNEIEVLFPGFISDKLWLQNEIPTSILLKGGHNLDKIGTDQLFLKNEIIDLLPSEKICFEKHGSGCVLSAAIAANLAFNQTPKEACKNAKTYIEKYLSSTSTLIGYHYVQ</sequence>
<evidence type="ECO:0000259" key="3">
    <source>
        <dbReference type="Pfam" id="PF08543"/>
    </source>
</evidence>
<dbReference type="GO" id="GO:0005829">
    <property type="term" value="C:cytosol"/>
    <property type="evidence" value="ECO:0007669"/>
    <property type="project" value="TreeGrafter"/>
</dbReference>
<accession>A0A502EQR0</accession>
<protein>
    <recommendedName>
        <fullName evidence="2">hydroxymethylpyrimidine kinase</fullName>
        <ecNumber evidence="2">2.7.1.49</ecNumber>
    </recommendedName>
</protein>
<dbReference type="Pfam" id="PF08543">
    <property type="entry name" value="Phos_pyr_kin"/>
    <property type="match status" value="1"/>
</dbReference>
<dbReference type="STRING" id="29533.SAMN05444387_2154"/>
<dbReference type="SUPFAM" id="SSF53613">
    <property type="entry name" value="Ribokinase-like"/>
    <property type="match status" value="1"/>
</dbReference>
<dbReference type="AlphaFoldDB" id="A0A502EQR0"/>
<name>A0A502EQR0_9FLAO</name>
<proteinExistence type="predicted"/>
<dbReference type="OrthoDB" id="9810880at2"/>